<dbReference type="Proteomes" id="UP000249135">
    <property type="component" value="Unassembled WGS sequence"/>
</dbReference>
<dbReference type="EMBL" id="QFPP01000234">
    <property type="protein sequence ID" value="PZQ71848.1"/>
    <property type="molecule type" value="Genomic_DNA"/>
</dbReference>
<accession>A0A2W5Q3R6</accession>
<evidence type="ECO:0000313" key="1">
    <source>
        <dbReference type="EMBL" id="PZQ71848.1"/>
    </source>
</evidence>
<gene>
    <name evidence="1" type="ORF">DI563_17080</name>
</gene>
<dbReference type="AlphaFoldDB" id="A0A2W5Q3R6"/>
<evidence type="ECO:0000313" key="2">
    <source>
        <dbReference type="Proteomes" id="UP000249135"/>
    </source>
</evidence>
<proteinExistence type="predicted"/>
<sequence>MSDPVLVKTTADGRKVEVIDGWVCLAGVREVDHLVEILEHPNRQAIVKAVPGATHVAGRLPLTHEEAAIAQGALLAARRAFDASPAGITQRIRLATWAKAQAEGVE</sequence>
<comment type="caution">
    <text evidence="1">The sequence shown here is derived from an EMBL/GenBank/DDBJ whole genome shotgun (WGS) entry which is preliminary data.</text>
</comment>
<name>A0A2W5Q3R6_VARPD</name>
<reference evidence="1 2" key="1">
    <citation type="submission" date="2017-08" db="EMBL/GenBank/DDBJ databases">
        <title>Infants hospitalized years apart are colonized by the same room-sourced microbial strains.</title>
        <authorList>
            <person name="Brooks B."/>
            <person name="Olm M.R."/>
            <person name="Firek B.A."/>
            <person name="Baker R."/>
            <person name="Thomas B.C."/>
            <person name="Morowitz M.J."/>
            <person name="Banfield J.F."/>
        </authorList>
    </citation>
    <scope>NUCLEOTIDE SEQUENCE [LARGE SCALE GENOMIC DNA]</scope>
    <source>
        <strain evidence="1">S2_005_003_R2_41</strain>
    </source>
</reference>
<organism evidence="1 2">
    <name type="scientific">Variovorax paradoxus</name>
    <dbReference type="NCBI Taxonomy" id="34073"/>
    <lineage>
        <taxon>Bacteria</taxon>
        <taxon>Pseudomonadati</taxon>
        <taxon>Pseudomonadota</taxon>
        <taxon>Betaproteobacteria</taxon>
        <taxon>Burkholderiales</taxon>
        <taxon>Comamonadaceae</taxon>
        <taxon>Variovorax</taxon>
    </lineage>
</organism>
<protein>
    <submittedName>
        <fullName evidence="1">Uncharacterized protein</fullName>
    </submittedName>
</protein>